<keyword evidence="3" id="KW-1185">Reference proteome</keyword>
<organism evidence="2 3">
    <name type="scientific">Pristionchus mayeri</name>
    <dbReference type="NCBI Taxonomy" id="1317129"/>
    <lineage>
        <taxon>Eukaryota</taxon>
        <taxon>Metazoa</taxon>
        <taxon>Ecdysozoa</taxon>
        <taxon>Nematoda</taxon>
        <taxon>Chromadorea</taxon>
        <taxon>Rhabditida</taxon>
        <taxon>Rhabditina</taxon>
        <taxon>Diplogasteromorpha</taxon>
        <taxon>Diplogasteroidea</taxon>
        <taxon>Neodiplogasteridae</taxon>
        <taxon>Pristionchus</taxon>
    </lineage>
</organism>
<sequence>MLSVGGVGKVENGWKLSGTVKSYQLSFLHPCRPCSCWISVSKCVCCIIIKFGPCCNIVDFVLILDEVFCCIIAEKMIRIMFSQHENH</sequence>
<evidence type="ECO:0000313" key="1">
    <source>
        <dbReference type="EMBL" id="GMR52863.1"/>
    </source>
</evidence>
<protein>
    <submittedName>
        <fullName evidence="2">Uncharacterized protein</fullName>
    </submittedName>
</protein>
<dbReference type="EMBL" id="BTRK01000005">
    <property type="protein sequence ID" value="GMR52863.1"/>
    <property type="molecule type" value="Genomic_DNA"/>
</dbReference>
<evidence type="ECO:0000313" key="3">
    <source>
        <dbReference type="Proteomes" id="UP001328107"/>
    </source>
</evidence>
<accession>A0AAN5CXD9</accession>
<gene>
    <name evidence="1" type="ORF">PMAYCL1PPCAC_23058</name>
    <name evidence="2" type="ORF">PMAYCL1PPCAC_23061</name>
</gene>
<reference evidence="2" key="2">
    <citation type="submission" date="2023-06" db="EMBL/GenBank/DDBJ databases">
        <title>Genome assembly of Pristionchus species.</title>
        <authorList>
            <person name="Yoshida K."/>
            <person name="Sommer R.J."/>
        </authorList>
    </citation>
    <scope>NUCLEOTIDE SEQUENCE</scope>
    <source>
        <strain evidence="2">RS5460</strain>
    </source>
</reference>
<reference evidence="3" key="1">
    <citation type="submission" date="2022-10" db="EMBL/GenBank/DDBJ databases">
        <title>Genome assembly of Pristionchus species.</title>
        <authorList>
            <person name="Yoshida K."/>
            <person name="Sommer R.J."/>
        </authorList>
    </citation>
    <scope>NUCLEOTIDE SEQUENCE [LARGE SCALE GENOMIC DNA]</scope>
    <source>
        <strain evidence="3">RS5460</strain>
    </source>
</reference>
<name>A0AAN5CXD9_9BILA</name>
<dbReference type="Proteomes" id="UP001328107">
    <property type="component" value="Unassembled WGS sequence"/>
</dbReference>
<proteinExistence type="predicted"/>
<dbReference type="EMBL" id="BTRK01000005">
    <property type="protein sequence ID" value="GMR52866.1"/>
    <property type="molecule type" value="Genomic_DNA"/>
</dbReference>
<comment type="caution">
    <text evidence="2">The sequence shown here is derived from an EMBL/GenBank/DDBJ whole genome shotgun (WGS) entry which is preliminary data.</text>
</comment>
<dbReference type="AlphaFoldDB" id="A0AAN5CXD9"/>
<evidence type="ECO:0000313" key="2">
    <source>
        <dbReference type="EMBL" id="GMR52866.1"/>
    </source>
</evidence>